<comment type="similarity">
    <text evidence="5">Belongs to the TRAPP small subunits family. BET5 subfamily.</text>
</comment>
<keyword evidence="4 6" id="KW-0333">Golgi apparatus</keyword>
<dbReference type="Gene3D" id="3.30.450.70">
    <property type="match status" value="1"/>
</dbReference>
<accession>A0A550CYP2</accession>
<dbReference type="CDD" id="cd14855">
    <property type="entry name" value="TRAPPC1_MUM2"/>
    <property type="match status" value="1"/>
</dbReference>
<dbReference type="PANTHER" id="PTHR23249">
    <property type="entry name" value="TRAFFICKING PROTEIN PARTICLE COMPLEX SUBUNIT"/>
    <property type="match status" value="1"/>
</dbReference>
<comment type="subcellular location">
    <subcellularLocation>
        <location evidence="6">Endoplasmic reticulum</location>
    </subcellularLocation>
    <subcellularLocation>
        <location evidence="6">Golgi apparatus</location>
        <location evidence="6">cis-Golgi network</location>
    </subcellularLocation>
</comment>
<dbReference type="PANTHER" id="PTHR23249:SF16">
    <property type="entry name" value="TRAFFICKING PROTEIN PARTICLE COMPLEX SUBUNIT 1"/>
    <property type="match status" value="1"/>
</dbReference>
<organism evidence="7 8">
    <name type="scientific">Schizophyllum amplum</name>
    <dbReference type="NCBI Taxonomy" id="97359"/>
    <lineage>
        <taxon>Eukaryota</taxon>
        <taxon>Fungi</taxon>
        <taxon>Dikarya</taxon>
        <taxon>Basidiomycota</taxon>
        <taxon>Agaricomycotina</taxon>
        <taxon>Agaricomycetes</taxon>
        <taxon>Agaricomycetidae</taxon>
        <taxon>Agaricales</taxon>
        <taxon>Schizophyllaceae</taxon>
        <taxon>Schizophyllum</taxon>
    </lineage>
</organism>
<comment type="subunit">
    <text evidence="6">Part of the multisubunit transport protein particle (TRAPP) complex.</text>
</comment>
<dbReference type="GO" id="GO:0030008">
    <property type="term" value="C:TRAPP complex"/>
    <property type="evidence" value="ECO:0007669"/>
    <property type="project" value="UniProtKB-UniRule"/>
</dbReference>
<dbReference type="Proteomes" id="UP000320762">
    <property type="component" value="Unassembled WGS sequence"/>
</dbReference>
<evidence type="ECO:0000313" key="8">
    <source>
        <dbReference type="Proteomes" id="UP000320762"/>
    </source>
</evidence>
<keyword evidence="2 6" id="KW-0256">Endoplasmic reticulum</keyword>
<dbReference type="InterPro" id="IPR007233">
    <property type="entry name" value="TRAPPC"/>
</dbReference>
<proteinExistence type="inferred from homology"/>
<dbReference type="EMBL" id="VDMD01000001">
    <property type="protein sequence ID" value="TRM69917.1"/>
    <property type="molecule type" value="Genomic_DNA"/>
</dbReference>
<keyword evidence="8" id="KW-1185">Reference proteome</keyword>
<evidence type="ECO:0000256" key="5">
    <source>
        <dbReference type="ARBA" id="ARBA00038167"/>
    </source>
</evidence>
<dbReference type="Pfam" id="PF04099">
    <property type="entry name" value="Sybindin"/>
    <property type="match status" value="1"/>
</dbReference>
<evidence type="ECO:0000256" key="6">
    <source>
        <dbReference type="RuleBase" id="RU366065"/>
    </source>
</evidence>
<dbReference type="InterPro" id="IPR011012">
    <property type="entry name" value="Longin-like_dom_sf"/>
</dbReference>
<reference evidence="7 8" key="1">
    <citation type="journal article" date="2019" name="New Phytol.">
        <title>Comparative genomics reveals unique wood-decay strategies and fruiting body development in the Schizophyllaceae.</title>
        <authorList>
            <person name="Almasi E."/>
            <person name="Sahu N."/>
            <person name="Krizsan K."/>
            <person name="Balint B."/>
            <person name="Kovacs G.M."/>
            <person name="Kiss B."/>
            <person name="Cseklye J."/>
            <person name="Drula E."/>
            <person name="Henrissat B."/>
            <person name="Nagy I."/>
            <person name="Chovatia M."/>
            <person name="Adam C."/>
            <person name="LaButti K."/>
            <person name="Lipzen A."/>
            <person name="Riley R."/>
            <person name="Grigoriev I.V."/>
            <person name="Nagy L.G."/>
        </authorList>
    </citation>
    <scope>NUCLEOTIDE SEQUENCE [LARGE SCALE GENOMIC DNA]</scope>
    <source>
        <strain evidence="7 8">NL-1724</strain>
    </source>
</reference>
<dbReference type="SMART" id="SM01399">
    <property type="entry name" value="Sybindin"/>
    <property type="match status" value="1"/>
</dbReference>
<evidence type="ECO:0000256" key="2">
    <source>
        <dbReference type="ARBA" id="ARBA00022824"/>
    </source>
</evidence>
<gene>
    <name evidence="7" type="ORF">BD626DRAFT_475758</name>
</gene>
<dbReference type="SUPFAM" id="SSF64356">
    <property type="entry name" value="SNARE-like"/>
    <property type="match status" value="1"/>
</dbReference>
<sequence length="220" mass="23980">MTIHSLYIYDRHCACVYYQDWHRTRRPKPAADGGLLPGVCATMSASASAAEAASSNALAAAFGSPRNSLLSSSSGVVVAEARSPLLPTLAPSAPVAPQQPGITSTGLPFDEEAKLVYGVIISLRNMVKKLSGKDEQFTAYRTSAYRLHLFETASGYKFVMLSDPGADSLRFVMRQIYVGPFLDYVVRNPLVSMDSKEHGIDNEYFRMAVDRMVRGLSVFS</sequence>
<comment type="caution">
    <text evidence="7">The sequence shown here is derived from an EMBL/GenBank/DDBJ whole genome shotgun (WGS) entry which is preliminary data.</text>
</comment>
<evidence type="ECO:0000256" key="1">
    <source>
        <dbReference type="ARBA" id="ARBA00022448"/>
    </source>
</evidence>
<dbReference type="OrthoDB" id="3364529at2759"/>
<dbReference type="STRING" id="97359.A0A550CYP2"/>
<dbReference type="AlphaFoldDB" id="A0A550CYP2"/>
<evidence type="ECO:0000256" key="4">
    <source>
        <dbReference type="ARBA" id="ARBA00023034"/>
    </source>
</evidence>
<keyword evidence="1 6" id="KW-0813">Transport</keyword>
<dbReference type="GO" id="GO:0006888">
    <property type="term" value="P:endoplasmic reticulum to Golgi vesicle-mediated transport"/>
    <property type="evidence" value="ECO:0007669"/>
    <property type="project" value="UniProtKB-UniRule"/>
</dbReference>
<name>A0A550CYP2_9AGAR</name>
<keyword evidence="3 6" id="KW-0931">ER-Golgi transport</keyword>
<evidence type="ECO:0000313" key="7">
    <source>
        <dbReference type="EMBL" id="TRM69917.1"/>
    </source>
</evidence>
<evidence type="ECO:0000256" key="3">
    <source>
        <dbReference type="ARBA" id="ARBA00022892"/>
    </source>
</evidence>
<dbReference type="GO" id="GO:0005794">
    <property type="term" value="C:Golgi apparatus"/>
    <property type="evidence" value="ECO:0007669"/>
    <property type="project" value="UniProtKB-SubCell"/>
</dbReference>
<dbReference type="GO" id="GO:0005783">
    <property type="term" value="C:endoplasmic reticulum"/>
    <property type="evidence" value="ECO:0007669"/>
    <property type="project" value="UniProtKB-SubCell"/>
</dbReference>
<protein>
    <recommendedName>
        <fullName evidence="6">Trafficking protein particle complex subunit</fullName>
    </recommendedName>
</protein>